<protein>
    <submittedName>
        <fullName evidence="2">General secretion pathway protein G</fullName>
    </submittedName>
</protein>
<dbReference type="Proteomes" id="UP000186819">
    <property type="component" value="Unassembled WGS sequence"/>
</dbReference>
<feature type="transmembrane region" description="Helical" evidence="1">
    <location>
        <begin position="6"/>
        <end position="28"/>
    </location>
</feature>
<reference evidence="3" key="1">
    <citation type="submission" date="2017-01" db="EMBL/GenBank/DDBJ databases">
        <authorList>
            <person name="Varghese N."/>
            <person name="Submissions S."/>
        </authorList>
    </citation>
    <scope>NUCLEOTIDE SEQUENCE [LARGE SCALE GENOMIC DNA]</scope>
    <source>
        <strain evidence="3">ATCC 51758</strain>
    </source>
</reference>
<sequence>MVRGFTLIELVVTVAIIGILAAGAMPLAELAAQRERESELRIALRQIRAGLDAYKAAYTEARIEQRVDASGYPPDLASLVNGVPDVSTPAGKRIYFLRRLPRDPFHPDPTVPAAATWGLRSYASPPDEPAEGKDVYDVYSKSTRTGLNGVPYREW</sequence>
<gene>
    <name evidence="2" type="ORF">SAMN05421829_10837</name>
</gene>
<dbReference type="STRING" id="34027.SAMN05421829_10837"/>
<evidence type="ECO:0000313" key="2">
    <source>
        <dbReference type="EMBL" id="SIQ92320.1"/>
    </source>
</evidence>
<dbReference type="SUPFAM" id="SSF54523">
    <property type="entry name" value="Pili subunits"/>
    <property type="match status" value="1"/>
</dbReference>
<accession>A0A1N6WQG9</accession>
<dbReference type="Gene3D" id="3.30.700.10">
    <property type="entry name" value="Glycoprotein, Type 4 Pilin"/>
    <property type="match status" value="1"/>
</dbReference>
<dbReference type="AlphaFoldDB" id="A0A1N6WQG9"/>
<dbReference type="RefSeq" id="WP_076602545.1">
    <property type="nucleotide sequence ID" value="NZ_FTMD01000008.1"/>
</dbReference>
<organism evidence="2 3">
    <name type="scientific">Aromatoleum tolulyticum</name>
    <dbReference type="NCBI Taxonomy" id="34027"/>
    <lineage>
        <taxon>Bacteria</taxon>
        <taxon>Pseudomonadati</taxon>
        <taxon>Pseudomonadota</taxon>
        <taxon>Betaproteobacteria</taxon>
        <taxon>Rhodocyclales</taxon>
        <taxon>Rhodocyclaceae</taxon>
        <taxon>Aromatoleum</taxon>
    </lineage>
</organism>
<dbReference type="InterPro" id="IPR012902">
    <property type="entry name" value="N_methyl_site"/>
</dbReference>
<keyword evidence="1" id="KW-0812">Transmembrane</keyword>
<dbReference type="InterPro" id="IPR045584">
    <property type="entry name" value="Pilin-like"/>
</dbReference>
<dbReference type="PANTHER" id="PTHR30093">
    <property type="entry name" value="GENERAL SECRETION PATHWAY PROTEIN G"/>
    <property type="match status" value="1"/>
</dbReference>
<evidence type="ECO:0000256" key="1">
    <source>
        <dbReference type="SAM" id="Phobius"/>
    </source>
</evidence>
<dbReference type="EMBL" id="FTMD01000008">
    <property type="protein sequence ID" value="SIQ92320.1"/>
    <property type="molecule type" value="Genomic_DNA"/>
</dbReference>
<dbReference type="Pfam" id="PF07963">
    <property type="entry name" value="N_methyl"/>
    <property type="match status" value="1"/>
</dbReference>
<dbReference type="PANTHER" id="PTHR30093:SF47">
    <property type="entry name" value="TYPE IV PILUS NON-CORE MINOR PILIN PILE"/>
    <property type="match status" value="1"/>
</dbReference>
<keyword evidence="1" id="KW-0472">Membrane</keyword>
<dbReference type="PROSITE" id="PS00409">
    <property type="entry name" value="PROKAR_NTER_METHYL"/>
    <property type="match status" value="1"/>
</dbReference>
<proteinExistence type="predicted"/>
<keyword evidence="1" id="KW-1133">Transmembrane helix</keyword>
<dbReference type="NCBIfam" id="TIGR02532">
    <property type="entry name" value="IV_pilin_GFxxxE"/>
    <property type="match status" value="1"/>
</dbReference>
<dbReference type="OrthoDB" id="9790526at2"/>
<keyword evidence="3" id="KW-1185">Reference proteome</keyword>
<name>A0A1N6WQG9_9RHOO</name>
<evidence type="ECO:0000313" key="3">
    <source>
        <dbReference type="Proteomes" id="UP000186819"/>
    </source>
</evidence>